<dbReference type="OrthoDB" id="982633at2"/>
<organism evidence="2 3">
    <name type="scientific">Colwellia ponticola</name>
    <dbReference type="NCBI Taxonomy" id="2304625"/>
    <lineage>
        <taxon>Bacteria</taxon>
        <taxon>Pseudomonadati</taxon>
        <taxon>Pseudomonadota</taxon>
        <taxon>Gammaproteobacteria</taxon>
        <taxon>Alteromonadales</taxon>
        <taxon>Colwelliaceae</taxon>
        <taxon>Colwellia</taxon>
    </lineage>
</organism>
<dbReference type="AlphaFoldDB" id="A0A8H2PND6"/>
<dbReference type="SUPFAM" id="SSF160387">
    <property type="entry name" value="NosL/MerB-like"/>
    <property type="match status" value="1"/>
</dbReference>
<keyword evidence="3" id="KW-1185">Reference proteome</keyword>
<dbReference type="Gene3D" id="3.30.70.2050">
    <property type="match status" value="1"/>
</dbReference>
<comment type="caution">
    <text evidence="2">The sequence shown here is derived from an EMBL/GenBank/DDBJ whole genome shotgun (WGS) entry which is preliminary data.</text>
</comment>
<evidence type="ECO:0000313" key="2">
    <source>
        <dbReference type="EMBL" id="TMM47927.1"/>
    </source>
</evidence>
<dbReference type="EMBL" id="SZVP01000001">
    <property type="protein sequence ID" value="TMM47927.1"/>
    <property type="molecule type" value="Genomic_DNA"/>
</dbReference>
<proteinExistence type="predicted"/>
<protein>
    <submittedName>
        <fullName evidence="2">Nitrous oxide reductase accessory protein NosL</fullName>
    </submittedName>
</protein>
<evidence type="ECO:0000313" key="3">
    <source>
        <dbReference type="Proteomes" id="UP000307702"/>
    </source>
</evidence>
<evidence type="ECO:0000256" key="1">
    <source>
        <dbReference type="SAM" id="SignalP"/>
    </source>
</evidence>
<dbReference type="Proteomes" id="UP000307702">
    <property type="component" value="Unassembled WGS sequence"/>
</dbReference>
<feature type="signal peptide" evidence="1">
    <location>
        <begin position="1"/>
        <end position="28"/>
    </location>
</feature>
<dbReference type="PANTHER" id="PTHR41247">
    <property type="entry name" value="HTH-TYPE TRANSCRIPTIONAL REPRESSOR YCNK"/>
    <property type="match status" value="1"/>
</dbReference>
<dbReference type="Pfam" id="PF05573">
    <property type="entry name" value="NosL"/>
    <property type="match status" value="1"/>
</dbReference>
<dbReference type="InterPro" id="IPR008719">
    <property type="entry name" value="N2O_reductase_NosL"/>
</dbReference>
<reference evidence="2 3" key="1">
    <citation type="submission" date="2019-05" db="EMBL/GenBank/DDBJ databases">
        <title>Colwellia ponticola sp. nov., isolated from seawater.</title>
        <authorList>
            <person name="Yoon J.-H."/>
        </authorList>
    </citation>
    <scope>NUCLEOTIDE SEQUENCE [LARGE SCALE GENOMIC DNA]</scope>
    <source>
        <strain evidence="2 3">OISW-25</strain>
    </source>
</reference>
<sequence>MPAFFKKLTHYSGLILSLVLFATLPACSDDSAQQAVIHKAVAMESSDECHLCGMLITHFDGPKGEVFRKEQGAKVYKFCSTRDMFSYYLDPENTRNVSQIMVHDMSKMPWGSDSINDNHFIDAKTAWFVTGSEKTGAMGKTLASFSLQSDAQAFADEFGGSVLSFKDINQDSLW</sequence>
<accession>A0A8H2PND6</accession>
<feature type="chain" id="PRO_5034369074" evidence="1">
    <location>
        <begin position="29"/>
        <end position="174"/>
    </location>
</feature>
<name>A0A8H2PND6_9GAMM</name>
<gene>
    <name evidence="2" type="ORF">FCS21_02905</name>
</gene>
<dbReference type="PANTHER" id="PTHR41247:SF1">
    <property type="entry name" value="HTH-TYPE TRANSCRIPTIONAL REPRESSOR YCNK"/>
    <property type="match status" value="1"/>
</dbReference>
<dbReference type="Gene3D" id="3.30.70.2060">
    <property type="match status" value="1"/>
</dbReference>
<keyword evidence="1" id="KW-0732">Signal</keyword>
<dbReference type="RefSeq" id="WP_138620454.1">
    <property type="nucleotide sequence ID" value="NZ_SZVP01000001.1"/>
</dbReference>